<gene>
    <name evidence="2" type="ORF">E4O92_12450</name>
</gene>
<name>A0A4Y9T1M5_9BURK</name>
<comment type="caution">
    <text evidence="2">The sequence shown here is derived from an EMBL/GenBank/DDBJ whole genome shotgun (WGS) entry which is preliminary data.</text>
</comment>
<dbReference type="Proteomes" id="UP000297258">
    <property type="component" value="Unassembled WGS sequence"/>
</dbReference>
<keyword evidence="3" id="KW-1185">Reference proteome</keyword>
<dbReference type="AlphaFoldDB" id="A0A4Y9T1M5"/>
<feature type="region of interest" description="Disordered" evidence="1">
    <location>
        <begin position="1"/>
        <end position="22"/>
    </location>
</feature>
<evidence type="ECO:0000313" key="3">
    <source>
        <dbReference type="Proteomes" id="UP000297258"/>
    </source>
</evidence>
<evidence type="ECO:0000313" key="2">
    <source>
        <dbReference type="EMBL" id="TFW31794.1"/>
    </source>
</evidence>
<evidence type="ECO:0008006" key="4">
    <source>
        <dbReference type="Google" id="ProtNLM"/>
    </source>
</evidence>
<proteinExistence type="predicted"/>
<feature type="region of interest" description="Disordered" evidence="1">
    <location>
        <begin position="56"/>
        <end position="83"/>
    </location>
</feature>
<dbReference type="InterPro" id="IPR006530">
    <property type="entry name" value="YD"/>
</dbReference>
<dbReference type="EMBL" id="SPUM01000081">
    <property type="protein sequence ID" value="TFW31794.1"/>
    <property type="molecule type" value="Genomic_DNA"/>
</dbReference>
<accession>A0A4Y9T1M5</accession>
<organism evidence="2 3">
    <name type="scientific">Massilia horti</name>
    <dbReference type="NCBI Taxonomy" id="2562153"/>
    <lineage>
        <taxon>Bacteria</taxon>
        <taxon>Pseudomonadati</taxon>
        <taxon>Pseudomonadota</taxon>
        <taxon>Betaproteobacteria</taxon>
        <taxon>Burkholderiales</taxon>
        <taxon>Oxalobacteraceae</taxon>
        <taxon>Telluria group</taxon>
        <taxon>Massilia</taxon>
    </lineage>
</organism>
<dbReference type="NCBIfam" id="TIGR01643">
    <property type="entry name" value="YD_repeat_2x"/>
    <property type="match status" value="1"/>
</dbReference>
<sequence length="83" mass="9344">MRSLPGPALQRSGNLPDLAKGRYTAAPDDARVTQSLLQRRFRYDCFGRLLAETRPGAGRTRKGHQAGRFQFHLPREGVVDHQD</sequence>
<protein>
    <recommendedName>
        <fullName evidence="4">RHS repeat protein</fullName>
    </recommendedName>
</protein>
<reference evidence="2 3" key="1">
    <citation type="submission" date="2019-03" db="EMBL/GenBank/DDBJ databases">
        <title>Draft genome of Massilia hortus sp. nov., a novel bacterial species of the Oxalobacteraceae family.</title>
        <authorList>
            <person name="Peta V."/>
            <person name="Raths R."/>
            <person name="Bucking H."/>
        </authorList>
    </citation>
    <scope>NUCLEOTIDE SEQUENCE [LARGE SCALE GENOMIC DNA]</scope>
    <source>
        <strain evidence="2 3">ONC3</strain>
    </source>
</reference>
<feature type="compositionally biased region" description="Basic and acidic residues" evidence="1">
    <location>
        <begin position="73"/>
        <end position="83"/>
    </location>
</feature>
<evidence type="ECO:0000256" key="1">
    <source>
        <dbReference type="SAM" id="MobiDB-lite"/>
    </source>
</evidence>